<protein>
    <recommendedName>
        <fullName evidence="5">Tetratricopeptide repeat protein</fullName>
    </recommendedName>
</protein>
<evidence type="ECO:0000256" key="1">
    <source>
        <dbReference type="SAM" id="MobiDB-lite"/>
    </source>
</evidence>
<feature type="transmembrane region" description="Helical" evidence="2">
    <location>
        <begin position="58"/>
        <end position="77"/>
    </location>
</feature>
<evidence type="ECO:0000313" key="4">
    <source>
        <dbReference type="Proteomes" id="UP000319817"/>
    </source>
</evidence>
<sequence length="209" mass="23651">MPANESLLPRHYLTCLWPGMTELWWRGRLSGLAAAIVFAAALNLLLVMRFMYPEWLSAILVRMACWIGVAAWAFYVIRSFRELPEILTPRVVSEEPDRFEDAQHAYLMCEWEIAEKCLMQVLAIEPRDPPALLLLSGVYRHTDRAESAKLVVTELSRLEIGDTWALEIDAEAARIERDIGAEEEAVEEDNESDSDEDKIADDAADLTAA</sequence>
<proteinExistence type="predicted"/>
<feature type="transmembrane region" description="Helical" evidence="2">
    <location>
        <begin position="29"/>
        <end position="52"/>
    </location>
</feature>
<organism evidence="3 4">
    <name type="scientific">Stieleria marina</name>
    <dbReference type="NCBI Taxonomy" id="1930275"/>
    <lineage>
        <taxon>Bacteria</taxon>
        <taxon>Pseudomonadati</taxon>
        <taxon>Planctomycetota</taxon>
        <taxon>Planctomycetia</taxon>
        <taxon>Pirellulales</taxon>
        <taxon>Pirellulaceae</taxon>
        <taxon>Stieleria</taxon>
    </lineage>
</organism>
<reference evidence="3 4" key="1">
    <citation type="submission" date="2019-02" db="EMBL/GenBank/DDBJ databases">
        <title>Deep-cultivation of Planctomycetes and their phenomic and genomic characterization uncovers novel biology.</title>
        <authorList>
            <person name="Wiegand S."/>
            <person name="Jogler M."/>
            <person name="Boedeker C."/>
            <person name="Pinto D."/>
            <person name="Vollmers J."/>
            <person name="Rivas-Marin E."/>
            <person name="Kohn T."/>
            <person name="Peeters S.H."/>
            <person name="Heuer A."/>
            <person name="Rast P."/>
            <person name="Oberbeckmann S."/>
            <person name="Bunk B."/>
            <person name="Jeske O."/>
            <person name="Meyerdierks A."/>
            <person name="Storesund J.E."/>
            <person name="Kallscheuer N."/>
            <person name="Luecker S."/>
            <person name="Lage O.M."/>
            <person name="Pohl T."/>
            <person name="Merkel B.J."/>
            <person name="Hornburger P."/>
            <person name="Mueller R.-W."/>
            <person name="Bruemmer F."/>
            <person name="Labrenz M."/>
            <person name="Spormann A.M."/>
            <person name="Op den Camp H."/>
            <person name="Overmann J."/>
            <person name="Amann R."/>
            <person name="Jetten M.S.M."/>
            <person name="Mascher T."/>
            <person name="Medema M.H."/>
            <person name="Devos D.P."/>
            <person name="Kaster A.-K."/>
            <person name="Ovreas L."/>
            <person name="Rohde M."/>
            <person name="Galperin M.Y."/>
            <person name="Jogler C."/>
        </authorList>
    </citation>
    <scope>NUCLEOTIDE SEQUENCE [LARGE SCALE GENOMIC DNA]</scope>
    <source>
        <strain evidence="3 4">K23_9</strain>
    </source>
</reference>
<feature type="region of interest" description="Disordered" evidence="1">
    <location>
        <begin position="177"/>
        <end position="209"/>
    </location>
</feature>
<name>A0A517P351_9BACT</name>
<keyword evidence="2" id="KW-0812">Transmembrane</keyword>
<gene>
    <name evidence="3" type="ORF">K239x_58210</name>
</gene>
<feature type="compositionally biased region" description="Acidic residues" evidence="1">
    <location>
        <begin position="181"/>
        <end position="209"/>
    </location>
</feature>
<keyword evidence="4" id="KW-1185">Reference proteome</keyword>
<evidence type="ECO:0000256" key="2">
    <source>
        <dbReference type="SAM" id="Phobius"/>
    </source>
</evidence>
<keyword evidence="2" id="KW-0472">Membrane</keyword>
<dbReference type="EMBL" id="CP036526">
    <property type="protein sequence ID" value="QDT13801.1"/>
    <property type="molecule type" value="Genomic_DNA"/>
</dbReference>
<dbReference type="Proteomes" id="UP000319817">
    <property type="component" value="Chromosome"/>
</dbReference>
<keyword evidence="2" id="KW-1133">Transmembrane helix</keyword>
<accession>A0A517P351</accession>
<dbReference type="AlphaFoldDB" id="A0A517P351"/>
<evidence type="ECO:0000313" key="3">
    <source>
        <dbReference type="EMBL" id="QDT13801.1"/>
    </source>
</evidence>
<evidence type="ECO:0008006" key="5">
    <source>
        <dbReference type="Google" id="ProtNLM"/>
    </source>
</evidence>
<dbReference type="OrthoDB" id="266806at2"/>
<dbReference type="RefSeq" id="WP_145421631.1">
    <property type="nucleotide sequence ID" value="NZ_CP036526.1"/>
</dbReference>